<name>A0AAF0DE45_9EURO</name>
<dbReference type="EMBL" id="CP120627">
    <property type="protein sequence ID" value="WEW56835.1"/>
    <property type="molecule type" value="Genomic_DNA"/>
</dbReference>
<dbReference type="Proteomes" id="UP001219355">
    <property type="component" value="Chromosome 1"/>
</dbReference>
<evidence type="ECO:0000256" key="1">
    <source>
        <dbReference type="SAM" id="MobiDB-lite"/>
    </source>
</evidence>
<sequence length="473" mass="54913">MKRILSKLRGCLRLDRRSTPRRARSPTTIDAGVSKPTAIQGSLVSAMKGSQAESICQSFQTTSPLENLPPELRRLLLSFLDLEALSTLVHASPIFYHQYLADRRYLRRKCLEMTLSSVAFDSCAAYWLDSTDFMSTRSTETVTQFLESYRDRRASTDFWTFIEKPTDDDVSGMITFYSSIIKPLARSYTAWALGNLATETKNSLSREPFSKTEQTRLRRALYRFQICCKLFGQNRHRWINSPRLKPVDILKMFFCVFEPWEVEEIACIYTFAQEKYDQIFHDICWDVHQENPKFANETRPPTPVGAFHLNDSYDRKQLLIGTLSHGLELLHAVHIIRDHEHLVSMMQKHISWPCGYFLEDEALGDGAQTDRRREQPSSRDQKQLQRDPMPFEGDGDLGANEPRPPLAWTLMWGGTYSNLYGYCVPDAIRRWGYVMWDAPRLDRTGAKEVLARQWEDEWGDDEWGEDPRDTLLY</sequence>
<protein>
    <recommendedName>
        <fullName evidence="4">F-box domain-containing protein</fullName>
    </recommendedName>
</protein>
<reference evidence="2" key="1">
    <citation type="submission" date="2023-03" db="EMBL/GenBank/DDBJ databases">
        <title>Emydomyces testavorans Genome Sequence.</title>
        <authorList>
            <person name="Hoyer L."/>
        </authorList>
    </citation>
    <scope>NUCLEOTIDE SEQUENCE</scope>
    <source>
        <strain evidence="2">16-2883</strain>
    </source>
</reference>
<feature type="region of interest" description="Disordered" evidence="1">
    <location>
        <begin position="366"/>
        <end position="399"/>
    </location>
</feature>
<proteinExistence type="predicted"/>
<dbReference type="AlphaFoldDB" id="A0AAF0DE45"/>
<feature type="compositionally biased region" description="Basic and acidic residues" evidence="1">
    <location>
        <begin position="368"/>
        <end position="385"/>
    </location>
</feature>
<accession>A0AAF0DE45</accession>
<evidence type="ECO:0000313" key="2">
    <source>
        <dbReference type="EMBL" id="WEW56835.1"/>
    </source>
</evidence>
<organism evidence="2 3">
    <name type="scientific">Emydomyces testavorans</name>
    <dbReference type="NCBI Taxonomy" id="2070801"/>
    <lineage>
        <taxon>Eukaryota</taxon>
        <taxon>Fungi</taxon>
        <taxon>Dikarya</taxon>
        <taxon>Ascomycota</taxon>
        <taxon>Pezizomycotina</taxon>
        <taxon>Eurotiomycetes</taxon>
        <taxon>Eurotiomycetidae</taxon>
        <taxon>Onygenales</taxon>
        <taxon>Nannizziopsiaceae</taxon>
        <taxon>Emydomyces</taxon>
    </lineage>
</organism>
<evidence type="ECO:0008006" key="4">
    <source>
        <dbReference type="Google" id="ProtNLM"/>
    </source>
</evidence>
<keyword evidence="3" id="KW-1185">Reference proteome</keyword>
<gene>
    <name evidence="2" type="ORF">PRK78_002290</name>
</gene>
<evidence type="ECO:0000313" key="3">
    <source>
        <dbReference type="Proteomes" id="UP001219355"/>
    </source>
</evidence>